<keyword evidence="2" id="KW-0812">Transmembrane</keyword>
<dbReference type="AlphaFoldDB" id="A0A1B1B919"/>
<dbReference type="Proteomes" id="UP000092659">
    <property type="component" value="Chromosome"/>
</dbReference>
<reference evidence="4 5" key="1">
    <citation type="submission" date="2016-06" db="EMBL/GenBank/DDBJ databases">
        <title>Complete genome sequence of Streptomyces griseochromogenes ATCC 14511, the Blasticidin S producer.</title>
        <authorList>
            <person name="Wu L."/>
        </authorList>
    </citation>
    <scope>NUCLEOTIDE SEQUENCE [LARGE SCALE GENOMIC DNA]</scope>
    <source>
        <strain evidence="4 5">ATCC 14511</strain>
    </source>
</reference>
<protein>
    <recommendedName>
        <fullName evidence="6">Gram-positive cocci surface proteins LPxTG domain-containing protein</fullName>
    </recommendedName>
</protein>
<evidence type="ECO:0008006" key="6">
    <source>
        <dbReference type="Google" id="ProtNLM"/>
    </source>
</evidence>
<evidence type="ECO:0000313" key="4">
    <source>
        <dbReference type="EMBL" id="ANP55291.1"/>
    </source>
</evidence>
<dbReference type="KEGG" id="sgs:AVL59_41950"/>
<organism evidence="4 5">
    <name type="scientific">Streptomyces griseochromogenes</name>
    <dbReference type="NCBI Taxonomy" id="68214"/>
    <lineage>
        <taxon>Bacteria</taxon>
        <taxon>Bacillati</taxon>
        <taxon>Actinomycetota</taxon>
        <taxon>Actinomycetes</taxon>
        <taxon>Kitasatosporales</taxon>
        <taxon>Streptomycetaceae</taxon>
        <taxon>Streptomyces</taxon>
    </lineage>
</organism>
<accession>A0A1B1B919</accession>
<feature type="compositionally biased region" description="Low complexity" evidence="1">
    <location>
        <begin position="213"/>
        <end position="238"/>
    </location>
</feature>
<evidence type="ECO:0000256" key="3">
    <source>
        <dbReference type="SAM" id="SignalP"/>
    </source>
</evidence>
<feature type="signal peptide" evidence="3">
    <location>
        <begin position="1"/>
        <end position="26"/>
    </location>
</feature>
<feature type="transmembrane region" description="Helical" evidence="2">
    <location>
        <begin position="268"/>
        <end position="290"/>
    </location>
</feature>
<gene>
    <name evidence="4" type="ORF">AVL59_41950</name>
</gene>
<evidence type="ECO:0000256" key="1">
    <source>
        <dbReference type="SAM" id="MobiDB-lite"/>
    </source>
</evidence>
<feature type="region of interest" description="Disordered" evidence="1">
    <location>
        <begin position="189"/>
        <end position="245"/>
    </location>
</feature>
<keyword evidence="2" id="KW-0472">Membrane</keyword>
<dbReference type="EMBL" id="CP016279">
    <property type="protein sequence ID" value="ANP55291.1"/>
    <property type="molecule type" value="Genomic_DNA"/>
</dbReference>
<keyword evidence="2" id="KW-1133">Transmembrane helix</keyword>
<proteinExistence type="predicted"/>
<feature type="chain" id="PRO_5008519650" description="Gram-positive cocci surface proteins LPxTG domain-containing protein" evidence="3">
    <location>
        <begin position="27"/>
        <end position="294"/>
    </location>
</feature>
<name>A0A1B1B919_9ACTN</name>
<evidence type="ECO:0000256" key="2">
    <source>
        <dbReference type="SAM" id="Phobius"/>
    </source>
</evidence>
<keyword evidence="3" id="KW-0732">Signal</keyword>
<dbReference type="STRING" id="68214.AVL59_41950"/>
<evidence type="ECO:0000313" key="5">
    <source>
        <dbReference type="Proteomes" id="UP000092659"/>
    </source>
</evidence>
<dbReference type="OrthoDB" id="4336829at2"/>
<sequence>MFMRLCTSLSPCLAAAVVLVPVSSNAARADTATPPCAASATSGGRAFPLATRIRGGPTSYEAGGGYGTWYIDLTNTTRRTCAGIHPVVVLVDGKRGLKPSQAELDFYDGSRAHAVTFETTDEQELVGVLDTKGFDGFTVAPGRTVSVKVRLAVAMDAASDQVTANAAVVQRRGEDGDWVGQSNDYRFGIGQDVDIGGATEGTPAPDGTARPEGSAAPEATGTTPATPAGTPRPTPSGSDPDDTSLPFAAEAEEAGERARELARTGLGVAHGLLAATTALLAVGAAAFLLARRRR</sequence>